<name>A0A0D0DSE3_9AGAM</name>
<gene>
    <name evidence="1" type="ORF">PAXRUDRAFT_831207</name>
</gene>
<accession>A0A0D0DSE3</accession>
<sequence length="68" mass="7918">MGPERTASIVHARRGCNRVHHESESHGLVSPSYHRTPGRHVYASIHDWRTVVSEMHSTRKIQFVEYPR</sequence>
<dbReference type="EMBL" id="KN825441">
    <property type="protein sequence ID" value="KIK90996.1"/>
    <property type="molecule type" value="Genomic_DNA"/>
</dbReference>
<proteinExistence type="predicted"/>
<evidence type="ECO:0000313" key="2">
    <source>
        <dbReference type="Proteomes" id="UP000054538"/>
    </source>
</evidence>
<organism evidence="1 2">
    <name type="scientific">Paxillus rubicundulus Ve08.2h10</name>
    <dbReference type="NCBI Taxonomy" id="930991"/>
    <lineage>
        <taxon>Eukaryota</taxon>
        <taxon>Fungi</taxon>
        <taxon>Dikarya</taxon>
        <taxon>Basidiomycota</taxon>
        <taxon>Agaricomycotina</taxon>
        <taxon>Agaricomycetes</taxon>
        <taxon>Agaricomycetidae</taxon>
        <taxon>Boletales</taxon>
        <taxon>Paxilineae</taxon>
        <taxon>Paxillaceae</taxon>
        <taxon>Paxillus</taxon>
    </lineage>
</organism>
<keyword evidence="2" id="KW-1185">Reference proteome</keyword>
<reference evidence="1 2" key="1">
    <citation type="submission" date="2014-04" db="EMBL/GenBank/DDBJ databases">
        <authorList>
            <consortium name="DOE Joint Genome Institute"/>
            <person name="Kuo A."/>
            <person name="Kohler A."/>
            <person name="Jargeat P."/>
            <person name="Nagy L.G."/>
            <person name="Floudas D."/>
            <person name="Copeland A."/>
            <person name="Barry K.W."/>
            <person name="Cichocki N."/>
            <person name="Veneault-Fourrey C."/>
            <person name="LaButti K."/>
            <person name="Lindquist E.A."/>
            <person name="Lipzen A."/>
            <person name="Lundell T."/>
            <person name="Morin E."/>
            <person name="Murat C."/>
            <person name="Sun H."/>
            <person name="Tunlid A."/>
            <person name="Henrissat B."/>
            <person name="Grigoriev I.V."/>
            <person name="Hibbett D.S."/>
            <person name="Martin F."/>
            <person name="Nordberg H.P."/>
            <person name="Cantor M.N."/>
            <person name="Hua S.X."/>
        </authorList>
    </citation>
    <scope>NUCLEOTIDE SEQUENCE [LARGE SCALE GENOMIC DNA]</scope>
    <source>
        <strain evidence="1 2">Ve08.2h10</strain>
    </source>
</reference>
<dbReference type="HOGENOM" id="CLU_2794703_0_0_1"/>
<dbReference type="AlphaFoldDB" id="A0A0D0DSE3"/>
<reference evidence="2" key="2">
    <citation type="submission" date="2015-01" db="EMBL/GenBank/DDBJ databases">
        <title>Evolutionary Origins and Diversification of the Mycorrhizal Mutualists.</title>
        <authorList>
            <consortium name="DOE Joint Genome Institute"/>
            <consortium name="Mycorrhizal Genomics Consortium"/>
            <person name="Kohler A."/>
            <person name="Kuo A."/>
            <person name="Nagy L.G."/>
            <person name="Floudas D."/>
            <person name="Copeland A."/>
            <person name="Barry K.W."/>
            <person name="Cichocki N."/>
            <person name="Veneault-Fourrey C."/>
            <person name="LaButti K."/>
            <person name="Lindquist E.A."/>
            <person name="Lipzen A."/>
            <person name="Lundell T."/>
            <person name="Morin E."/>
            <person name="Murat C."/>
            <person name="Riley R."/>
            <person name="Ohm R."/>
            <person name="Sun H."/>
            <person name="Tunlid A."/>
            <person name="Henrissat B."/>
            <person name="Grigoriev I.V."/>
            <person name="Hibbett D.S."/>
            <person name="Martin F."/>
        </authorList>
    </citation>
    <scope>NUCLEOTIDE SEQUENCE [LARGE SCALE GENOMIC DNA]</scope>
    <source>
        <strain evidence="2">Ve08.2h10</strain>
    </source>
</reference>
<dbReference type="Proteomes" id="UP000054538">
    <property type="component" value="Unassembled WGS sequence"/>
</dbReference>
<evidence type="ECO:0000313" key="1">
    <source>
        <dbReference type="EMBL" id="KIK90996.1"/>
    </source>
</evidence>
<dbReference type="InParanoid" id="A0A0D0DSE3"/>
<protein>
    <submittedName>
        <fullName evidence="1">Uncharacterized protein</fullName>
    </submittedName>
</protein>